<keyword evidence="2" id="KW-1185">Reference proteome</keyword>
<dbReference type="SMART" id="SM01322">
    <property type="entry name" value="YaeQ"/>
    <property type="match status" value="1"/>
</dbReference>
<dbReference type="EMBL" id="JAQQXP010000001">
    <property type="protein sequence ID" value="MDC8829278.1"/>
    <property type="molecule type" value="Genomic_DNA"/>
</dbReference>
<dbReference type="InterPro" id="IPR011335">
    <property type="entry name" value="Restrct_endonuc-II-like"/>
</dbReference>
<dbReference type="InterPro" id="IPR038590">
    <property type="entry name" value="YaeQ_sf"/>
</dbReference>
<reference evidence="1 2" key="1">
    <citation type="submission" date="2022-10" db="EMBL/GenBank/DDBJ databases">
        <title>Alteromonas sp. chi3 Genome sequencing.</title>
        <authorList>
            <person name="Park S."/>
        </authorList>
    </citation>
    <scope>NUCLEOTIDE SEQUENCE [LARGE SCALE GENOMIC DNA]</scope>
    <source>
        <strain evidence="2">chi3</strain>
    </source>
</reference>
<comment type="caution">
    <text evidence="1">The sequence shown here is derived from an EMBL/GenBank/DDBJ whole genome shotgun (WGS) entry which is preliminary data.</text>
</comment>
<proteinExistence type="predicted"/>
<dbReference type="Proteomes" id="UP001218788">
    <property type="component" value="Unassembled WGS sequence"/>
</dbReference>
<organism evidence="1 2">
    <name type="scientific">Alteromonas gilva</name>
    <dbReference type="NCBI Taxonomy" id="2987522"/>
    <lineage>
        <taxon>Bacteria</taxon>
        <taxon>Pseudomonadati</taxon>
        <taxon>Pseudomonadota</taxon>
        <taxon>Gammaproteobacteria</taxon>
        <taxon>Alteromonadales</taxon>
        <taxon>Alteromonadaceae</taxon>
        <taxon>Alteromonas/Salinimonas group</taxon>
        <taxon>Alteromonas</taxon>
    </lineage>
</organism>
<dbReference type="CDD" id="cd22368">
    <property type="entry name" value="YaeQ-like"/>
    <property type="match status" value="1"/>
</dbReference>
<dbReference type="InterPro" id="IPR009822">
    <property type="entry name" value="YaeQ"/>
</dbReference>
<sequence>MALKATIFKADISITDMDRNYYNDHNLTIARHPSENDARMMLRIIAFIVNAHERLQFTKGLSDDDEPDLWLKSYSDEIELWIELGQPSEQRIKKGCNQSQQMMIYAYADNSFEAWWKKEKTALQSRKNLSVFTLPEALIKILENAVQRSMQMQVTIQDGQMWLTVEGSDSAESVEIAITRHTQ</sequence>
<evidence type="ECO:0000313" key="2">
    <source>
        <dbReference type="Proteomes" id="UP001218788"/>
    </source>
</evidence>
<evidence type="ECO:0000313" key="1">
    <source>
        <dbReference type="EMBL" id="MDC8829278.1"/>
    </source>
</evidence>
<dbReference type="SUPFAM" id="SSF52980">
    <property type="entry name" value="Restriction endonuclease-like"/>
    <property type="match status" value="1"/>
</dbReference>
<dbReference type="PANTHER" id="PTHR38784:SF1">
    <property type="entry name" value="SUCROSE PHOSPHORYLASE"/>
    <property type="match status" value="1"/>
</dbReference>
<dbReference type="Gene3D" id="3.10.640.10">
    <property type="entry name" value="Restriction endonuclease-like alpha-beta roll domain"/>
    <property type="match status" value="1"/>
</dbReference>
<dbReference type="PANTHER" id="PTHR38784">
    <property type="entry name" value="SUCROSE PHOSPHORYLASE"/>
    <property type="match status" value="1"/>
</dbReference>
<dbReference type="Pfam" id="PF07152">
    <property type="entry name" value="YaeQ"/>
    <property type="match status" value="1"/>
</dbReference>
<name>A0ABT5KWX3_9ALTE</name>
<accession>A0ABT5KWX3</accession>
<protein>
    <submittedName>
        <fullName evidence="1">YaeQ family protein</fullName>
    </submittedName>
</protein>
<dbReference type="RefSeq" id="WP_273637647.1">
    <property type="nucleotide sequence ID" value="NZ_JAQQXP010000001.1"/>
</dbReference>
<gene>
    <name evidence="1" type="ORF">OIK42_00760</name>
</gene>
<dbReference type="PIRSF" id="PIRSF011484">
    <property type="entry name" value="YaeQ"/>
    <property type="match status" value="1"/>
</dbReference>